<evidence type="ECO:0000259" key="3">
    <source>
        <dbReference type="SMART" id="SM00034"/>
    </source>
</evidence>
<evidence type="ECO:0000313" key="6">
    <source>
        <dbReference type="WormBase" id="F26A1.11"/>
    </source>
</evidence>
<feature type="domain" description="C-type lectin" evidence="3">
    <location>
        <begin position="84"/>
        <end position="240"/>
    </location>
</feature>
<dbReference type="PaxDb" id="6239-F26A1.11"/>
<dbReference type="RefSeq" id="NP_498001.2">
    <property type="nucleotide sequence ID" value="NM_065600.2"/>
</dbReference>
<evidence type="ECO:0000313" key="4">
    <source>
        <dbReference type="EMBL" id="CCD66802.2"/>
    </source>
</evidence>
<feature type="compositionally biased region" description="Basic residues" evidence="1">
    <location>
        <begin position="40"/>
        <end position="49"/>
    </location>
</feature>
<dbReference type="OrthoDB" id="5830787at2759"/>
<gene>
    <name evidence="4 6" type="primary">clec-156</name>
    <name evidence="4" type="ORF">CELE_F26A1.11</name>
    <name evidence="6" type="ORF">F26A1.11</name>
</gene>
<dbReference type="AGR" id="WB:WBGene00017809"/>
<dbReference type="InterPro" id="IPR001304">
    <property type="entry name" value="C-type_lectin-like"/>
</dbReference>
<dbReference type="HOGENOM" id="CLU_058687_2_0_1"/>
<proteinExistence type="predicted"/>
<feature type="chain" id="PRO_5004187377" evidence="2">
    <location>
        <begin position="20"/>
        <end position="259"/>
    </location>
</feature>
<feature type="region of interest" description="Disordered" evidence="1">
    <location>
        <begin position="25"/>
        <end position="84"/>
    </location>
</feature>
<dbReference type="eggNOG" id="KOG4297">
    <property type="taxonomic scope" value="Eukaryota"/>
</dbReference>
<protein>
    <submittedName>
        <fullName evidence="4">C-type lectin domain-containing protein</fullName>
    </submittedName>
</protein>
<dbReference type="SMART" id="SM00034">
    <property type="entry name" value="CLECT"/>
    <property type="match status" value="1"/>
</dbReference>
<feature type="signal peptide" evidence="2">
    <location>
        <begin position="1"/>
        <end position="19"/>
    </location>
</feature>
<dbReference type="InterPro" id="IPR016186">
    <property type="entry name" value="C-type_lectin-like/link_sf"/>
</dbReference>
<sequence>MQLLKSILLVGLIIGIAKAILFDDSDSSDESHESYSGGGRSHHHNHRPPSLRPPRPPRPPSPSRPQRPPPSRPQRPPPPRQPRCEAGWTLVQRQNGGWCIRIFQGITNQPQSEAICNQNGARLSAVESQREREIVRDLGTKYMTTTSNWKQGSLRLGMQRANVQSAFLPTDQNARGVDGIRWTPNEPRPGESRWGYYNCVLMWMKLPGAGAVEQRQHGEMFAKVCHQTWTGAFRASFVVNVLYNLQKLYKNKYFFNICK</sequence>
<dbReference type="UCSC" id="F26A1.11">
    <property type="organism name" value="c. elegans"/>
</dbReference>
<dbReference type="SUPFAM" id="SSF56436">
    <property type="entry name" value="C-type lectin-like"/>
    <property type="match status" value="1"/>
</dbReference>
<dbReference type="CTD" id="184950"/>
<dbReference type="GeneID" id="184950"/>
<evidence type="ECO:0000256" key="1">
    <source>
        <dbReference type="SAM" id="MobiDB-lite"/>
    </source>
</evidence>
<organism evidence="4 5">
    <name type="scientific">Caenorhabditis elegans</name>
    <dbReference type="NCBI Taxonomy" id="6239"/>
    <lineage>
        <taxon>Eukaryota</taxon>
        <taxon>Metazoa</taxon>
        <taxon>Ecdysozoa</taxon>
        <taxon>Nematoda</taxon>
        <taxon>Chromadorea</taxon>
        <taxon>Rhabditida</taxon>
        <taxon>Rhabditina</taxon>
        <taxon>Rhabditomorpha</taxon>
        <taxon>Rhabditoidea</taxon>
        <taxon>Rhabditidae</taxon>
        <taxon>Peloderinae</taxon>
        <taxon>Caenorhabditis</taxon>
    </lineage>
</organism>
<dbReference type="OMA" id="QSEAICN"/>
<feature type="compositionally biased region" description="Pro residues" evidence="1">
    <location>
        <begin position="50"/>
        <end position="81"/>
    </location>
</feature>
<accession>Q19800</accession>
<reference evidence="4 5" key="1">
    <citation type="journal article" date="1998" name="Science">
        <title>Genome sequence of the nematode C. elegans: a platform for investigating biology.</title>
        <authorList>
            <consortium name="The C. elegans sequencing consortium"/>
            <person name="Sulson J.E."/>
            <person name="Waterston R."/>
        </authorList>
    </citation>
    <scope>NUCLEOTIDE SEQUENCE [LARGE SCALE GENOMIC DNA]</scope>
    <source>
        <strain evidence="4 5">Bristol N2</strain>
    </source>
</reference>
<dbReference type="Proteomes" id="UP000001940">
    <property type="component" value="Chromosome III"/>
</dbReference>
<dbReference type="KEGG" id="cel:CELE_F26A1.11"/>
<dbReference type="CDD" id="cd00037">
    <property type="entry name" value="CLECT"/>
    <property type="match status" value="1"/>
</dbReference>
<name>Q19800_CAEEL</name>
<dbReference type="InParanoid" id="Q19800"/>
<dbReference type="PANTHER" id="PTHR23124">
    <property type="entry name" value="C-TYPE LECTIN DOMAIN-CONTAINING PROTEIN-RELATED-RELATED"/>
    <property type="match status" value="1"/>
</dbReference>
<dbReference type="InterPro" id="IPR016187">
    <property type="entry name" value="CTDL_fold"/>
</dbReference>
<dbReference type="PIR" id="T16159">
    <property type="entry name" value="T16159"/>
</dbReference>
<dbReference type="SMR" id="Q19800"/>
<dbReference type="Gene3D" id="3.10.100.10">
    <property type="entry name" value="Mannose-Binding Protein A, subunit A"/>
    <property type="match status" value="1"/>
</dbReference>
<dbReference type="EMBL" id="BX284603">
    <property type="protein sequence ID" value="CCD66802.2"/>
    <property type="molecule type" value="Genomic_DNA"/>
</dbReference>
<keyword evidence="2" id="KW-0732">Signal</keyword>
<dbReference type="AlphaFoldDB" id="Q19800"/>
<dbReference type="FunCoup" id="Q19800">
    <property type="interactions" value="3"/>
</dbReference>
<evidence type="ECO:0000256" key="2">
    <source>
        <dbReference type="SAM" id="SignalP"/>
    </source>
</evidence>
<keyword evidence="5" id="KW-1185">Reference proteome</keyword>
<dbReference type="PANTHER" id="PTHR23124:SF136">
    <property type="entry name" value="C-TYPE LECTIN DOMAIN-CONTAINING PROTEIN"/>
    <property type="match status" value="1"/>
</dbReference>
<evidence type="ECO:0000313" key="5">
    <source>
        <dbReference type="Proteomes" id="UP000001940"/>
    </source>
</evidence>
<dbReference type="WormBase" id="F26A1.11">
    <property type="protein sequence ID" value="CE48277"/>
    <property type="gene ID" value="WBGene00017809"/>
    <property type="gene designation" value="clec-156"/>
</dbReference>